<feature type="transmembrane region" description="Helical" evidence="9">
    <location>
        <begin position="116"/>
        <end position="136"/>
    </location>
</feature>
<evidence type="ECO:0000256" key="1">
    <source>
        <dbReference type="ARBA" id="ARBA00004651"/>
    </source>
</evidence>
<gene>
    <name evidence="12" type="primary">LOC101864620</name>
</gene>
<evidence type="ECO:0000256" key="2">
    <source>
        <dbReference type="ARBA" id="ARBA00022475"/>
    </source>
</evidence>
<reference evidence="12" key="1">
    <citation type="submission" date="2025-08" db="UniProtKB">
        <authorList>
            <consortium name="RefSeq"/>
        </authorList>
    </citation>
    <scope>IDENTIFICATION</scope>
</reference>
<evidence type="ECO:0000259" key="10">
    <source>
        <dbReference type="PROSITE" id="PS50262"/>
    </source>
</evidence>
<dbReference type="PRINTS" id="PR00237">
    <property type="entry name" value="GPCRRHODOPSN"/>
</dbReference>
<dbReference type="PANTHER" id="PTHR24228">
    <property type="entry name" value="B2 BRADYKININ RECEPTOR/ANGIOTENSIN II RECEPTOR"/>
    <property type="match status" value="1"/>
</dbReference>
<keyword evidence="6 9" id="KW-0472">Membrane</keyword>
<keyword evidence="7 12" id="KW-0675">Receptor</keyword>
<dbReference type="Pfam" id="PF00001">
    <property type="entry name" value="7tm_1"/>
    <property type="match status" value="1"/>
</dbReference>
<evidence type="ECO:0000313" key="12">
    <source>
        <dbReference type="RefSeq" id="XP_005098692.1"/>
    </source>
</evidence>
<dbReference type="PANTHER" id="PTHR24228:SF74">
    <property type="entry name" value="G-PROTEIN COUPLED RECEPTORS FAMILY 1 PROFILE DOMAIN-CONTAINING PROTEIN"/>
    <property type="match status" value="1"/>
</dbReference>
<evidence type="ECO:0000256" key="5">
    <source>
        <dbReference type="ARBA" id="ARBA00023040"/>
    </source>
</evidence>
<evidence type="ECO:0000256" key="6">
    <source>
        <dbReference type="ARBA" id="ARBA00023136"/>
    </source>
</evidence>
<comment type="subcellular location">
    <subcellularLocation>
        <location evidence="1">Cell membrane</location>
        <topology evidence="1">Multi-pass membrane protein</topology>
    </subcellularLocation>
</comment>
<keyword evidence="3 9" id="KW-0812">Transmembrane</keyword>
<proteinExistence type="predicted"/>
<feature type="transmembrane region" description="Helical" evidence="9">
    <location>
        <begin position="290"/>
        <end position="313"/>
    </location>
</feature>
<dbReference type="InterPro" id="IPR000276">
    <property type="entry name" value="GPCR_Rhodpsn"/>
</dbReference>
<keyword evidence="2" id="KW-1003">Cell membrane</keyword>
<dbReference type="Gene3D" id="1.20.1070.10">
    <property type="entry name" value="Rhodopsin 7-helix transmembrane proteins"/>
    <property type="match status" value="1"/>
</dbReference>
<protein>
    <submittedName>
        <fullName evidence="12">G-protein coupled receptor moody</fullName>
    </submittedName>
</protein>
<evidence type="ECO:0000313" key="11">
    <source>
        <dbReference type="Proteomes" id="UP000694888"/>
    </source>
</evidence>
<dbReference type="RefSeq" id="XP_005098692.1">
    <property type="nucleotide sequence ID" value="XM_005098635.3"/>
</dbReference>
<organism evidence="11 12">
    <name type="scientific">Aplysia californica</name>
    <name type="common">California sea hare</name>
    <dbReference type="NCBI Taxonomy" id="6500"/>
    <lineage>
        <taxon>Eukaryota</taxon>
        <taxon>Metazoa</taxon>
        <taxon>Spiralia</taxon>
        <taxon>Lophotrochozoa</taxon>
        <taxon>Mollusca</taxon>
        <taxon>Gastropoda</taxon>
        <taxon>Heterobranchia</taxon>
        <taxon>Euthyneura</taxon>
        <taxon>Tectipleura</taxon>
        <taxon>Aplysiida</taxon>
        <taxon>Aplysioidea</taxon>
        <taxon>Aplysiidae</taxon>
        <taxon>Aplysia</taxon>
    </lineage>
</organism>
<keyword evidence="8" id="KW-0807">Transducer</keyword>
<dbReference type="SUPFAM" id="SSF81321">
    <property type="entry name" value="Family A G protein-coupled receptor-like"/>
    <property type="match status" value="1"/>
</dbReference>
<feature type="transmembrane region" description="Helical" evidence="9">
    <location>
        <begin position="193"/>
        <end position="218"/>
    </location>
</feature>
<feature type="transmembrane region" description="Helical" evidence="9">
    <location>
        <begin position="328"/>
        <end position="348"/>
    </location>
</feature>
<feature type="domain" description="G-protein coupled receptors family 1 profile" evidence="10">
    <location>
        <begin position="95"/>
        <end position="345"/>
    </location>
</feature>
<feature type="transmembrane region" description="Helical" evidence="9">
    <location>
        <begin position="83"/>
        <end position="104"/>
    </location>
</feature>
<dbReference type="PROSITE" id="PS50262">
    <property type="entry name" value="G_PROTEIN_RECEP_F1_2"/>
    <property type="match status" value="1"/>
</dbReference>
<sequence>MMSHFDLFHPEGGSSFRNSSRYGMMNVNATAALGASPDGSGGMISNAGGSGGTNVGVGDNGDSSSPCHDIHCYPDAVFLTATAVTVVLAICGAVGNILTVLAIISSRLRNNINSILICNLSFADAVYCAVVLPLQAKAFYDKAWTMDHILCELHAALRIWLIGVNILLLSFIALYRFLHVVRPQQHTRFSQGAWFIGAVIICWALPMFFSFTPLVGWWGTFAFQSRILQCTFSGDSSRSHKITTVTLGYVVPCLFLCVCYARIGCVVFRSRKRATRGGSVYRKQRARRDSFRLTGMMVLIFLGFLVGTTPFFLINTLDSKLRYPMPHIWSPVLAWVMYGLNPIIYTVMDAQFQQAYRRLLLCTFYKPEPVVETSFQERQSSLLAAKTENINAT</sequence>
<accession>A0ABM0JPT6</accession>
<feature type="transmembrane region" description="Helical" evidence="9">
    <location>
        <begin position="247"/>
        <end position="269"/>
    </location>
</feature>
<dbReference type="InterPro" id="IPR017452">
    <property type="entry name" value="GPCR_Rhodpsn_7TM"/>
</dbReference>
<name>A0ABM0JPT6_APLCA</name>
<feature type="transmembrane region" description="Helical" evidence="9">
    <location>
        <begin position="156"/>
        <end position="181"/>
    </location>
</feature>
<keyword evidence="5" id="KW-0297">G-protein coupled receptor</keyword>
<evidence type="ECO:0000256" key="9">
    <source>
        <dbReference type="SAM" id="Phobius"/>
    </source>
</evidence>
<evidence type="ECO:0000256" key="7">
    <source>
        <dbReference type="ARBA" id="ARBA00023170"/>
    </source>
</evidence>
<evidence type="ECO:0000256" key="8">
    <source>
        <dbReference type="ARBA" id="ARBA00023224"/>
    </source>
</evidence>
<dbReference type="GeneID" id="101864620"/>
<dbReference type="Proteomes" id="UP000694888">
    <property type="component" value="Unplaced"/>
</dbReference>
<keyword evidence="4 9" id="KW-1133">Transmembrane helix</keyword>
<evidence type="ECO:0000256" key="4">
    <source>
        <dbReference type="ARBA" id="ARBA00022989"/>
    </source>
</evidence>
<keyword evidence="11" id="KW-1185">Reference proteome</keyword>
<evidence type="ECO:0000256" key="3">
    <source>
        <dbReference type="ARBA" id="ARBA00022692"/>
    </source>
</evidence>